<name>A0A5J5CBP4_9PERO</name>
<sequence length="366" mass="40971">MNNVGHRVRCRRPTVPPFSNRTLHHPSFLPVYMATESRHHTDCNNQTVQPIIPAEFFYTDPTMSCGRRIPNKVSELRVFDCFQLNTPPPVMSACPAPPTRPDPFRSEAHPTRDLGNLTLKRKTIHPPVQSSRVILQLTQEEDQAITNLLKLHHQQPIQSDKTLAALQMVSSSVELNPISFLHPDLMDSTSAEEVYKPFCSDEQYSRQQGKSWSDLELEAANALLSCLMEEEIWGQNHSKSALTLSDPLLFQHHKDSSIRTETPKGSESFSALTVDCTQNNTDHIGFSCARDYREPGWGGFGFVMGRSDVHLPVCESSMSSDSKAKNTSGAFGNFLEIKERMLSDSEGDAVEVLLSLRDMGALDTMQ</sequence>
<keyword evidence="2" id="KW-1185">Reference proteome</keyword>
<proteinExistence type="predicted"/>
<dbReference type="GO" id="GO:0006355">
    <property type="term" value="P:regulation of DNA-templated transcription"/>
    <property type="evidence" value="ECO:0007669"/>
    <property type="project" value="InterPro"/>
</dbReference>
<dbReference type="GO" id="GO:0005634">
    <property type="term" value="C:nucleus"/>
    <property type="evidence" value="ECO:0007669"/>
    <property type="project" value="InterPro"/>
</dbReference>
<accession>A0A5J5CBP4</accession>
<protein>
    <submittedName>
        <fullName evidence="1">Uncharacterized protein</fullName>
    </submittedName>
</protein>
<comment type="caution">
    <text evidence="1">The sequence shown here is derived from an EMBL/GenBank/DDBJ whole genome shotgun (WGS) entry which is preliminary data.</text>
</comment>
<gene>
    <name evidence="1" type="ORF">FQN60_007227</name>
</gene>
<dbReference type="AlphaFoldDB" id="A0A5J5CBP4"/>
<evidence type="ECO:0000313" key="1">
    <source>
        <dbReference type="EMBL" id="KAA8579107.1"/>
    </source>
</evidence>
<dbReference type="Pfam" id="PF15476">
    <property type="entry name" value="SAP25"/>
    <property type="match status" value="1"/>
</dbReference>
<reference evidence="1 2" key="1">
    <citation type="submission" date="2019-08" db="EMBL/GenBank/DDBJ databases">
        <title>A chromosome-level genome assembly, high-density linkage maps, and genome scans reveal the genomic architecture of hybrid incompatibilities underlying speciation via character displacement in darters (Percidae: Etheostominae).</title>
        <authorList>
            <person name="Moran R.L."/>
            <person name="Catchen J.M."/>
            <person name="Fuller R.C."/>
        </authorList>
    </citation>
    <scope>NUCLEOTIDE SEQUENCE [LARGE SCALE GENOMIC DNA]</scope>
    <source>
        <strain evidence="1">EspeVRDwgs_2016</strain>
        <tissue evidence="1">Muscle</tissue>
    </source>
</reference>
<organism evidence="1 2">
    <name type="scientific">Etheostoma spectabile</name>
    <name type="common">orangethroat darter</name>
    <dbReference type="NCBI Taxonomy" id="54343"/>
    <lineage>
        <taxon>Eukaryota</taxon>
        <taxon>Metazoa</taxon>
        <taxon>Chordata</taxon>
        <taxon>Craniata</taxon>
        <taxon>Vertebrata</taxon>
        <taxon>Euteleostomi</taxon>
        <taxon>Actinopterygii</taxon>
        <taxon>Neopterygii</taxon>
        <taxon>Teleostei</taxon>
        <taxon>Neoteleostei</taxon>
        <taxon>Acanthomorphata</taxon>
        <taxon>Eupercaria</taxon>
        <taxon>Perciformes</taxon>
        <taxon>Percoidei</taxon>
        <taxon>Percidae</taxon>
        <taxon>Etheostomatinae</taxon>
        <taxon>Etheostoma</taxon>
    </lineage>
</organism>
<evidence type="ECO:0000313" key="2">
    <source>
        <dbReference type="Proteomes" id="UP000327493"/>
    </source>
</evidence>
<dbReference type="OrthoDB" id="9945911at2759"/>
<dbReference type="EMBL" id="VOFY01000046">
    <property type="protein sequence ID" value="KAA8579107.1"/>
    <property type="molecule type" value="Genomic_DNA"/>
</dbReference>
<dbReference type="GO" id="GO:0005737">
    <property type="term" value="C:cytoplasm"/>
    <property type="evidence" value="ECO:0007669"/>
    <property type="project" value="InterPro"/>
</dbReference>
<dbReference type="InterPro" id="IPR029163">
    <property type="entry name" value="SAP25"/>
</dbReference>
<dbReference type="Proteomes" id="UP000327493">
    <property type="component" value="Unassembled WGS sequence"/>
</dbReference>